<evidence type="ECO:0000259" key="10">
    <source>
        <dbReference type="Pfam" id="PF02668"/>
    </source>
</evidence>
<name>A0A0G4I8J6_9ALVE</name>
<evidence type="ECO:0000256" key="5">
    <source>
        <dbReference type="ARBA" id="ARBA00022723"/>
    </source>
</evidence>
<organism evidence="11">
    <name type="scientific">Chromera velia CCMP2878</name>
    <dbReference type="NCBI Taxonomy" id="1169474"/>
    <lineage>
        <taxon>Eukaryota</taxon>
        <taxon>Sar</taxon>
        <taxon>Alveolata</taxon>
        <taxon>Colpodellida</taxon>
        <taxon>Chromeraceae</taxon>
        <taxon>Chromera</taxon>
    </lineage>
</organism>
<evidence type="ECO:0000256" key="6">
    <source>
        <dbReference type="ARBA" id="ARBA00022873"/>
    </source>
</evidence>
<dbReference type="InterPro" id="IPR050411">
    <property type="entry name" value="AlphaKG_dependent_hydroxylases"/>
</dbReference>
<dbReference type="GO" id="GO:0051213">
    <property type="term" value="F:dioxygenase activity"/>
    <property type="evidence" value="ECO:0007669"/>
    <property type="project" value="UniProtKB-KW"/>
</dbReference>
<comment type="cofactor">
    <cofactor evidence="1">
        <name>Fe(2+)</name>
        <dbReference type="ChEBI" id="CHEBI:29033"/>
    </cofactor>
</comment>
<keyword evidence="5" id="KW-0479">Metal-binding</keyword>
<dbReference type="Pfam" id="PF02668">
    <property type="entry name" value="TauD"/>
    <property type="match status" value="1"/>
</dbReference>
<evidence type="ECO:0000313" key="11">
    <source>
        <dbReference type="EMBL" id="CEM53455.1"/>
    </source>
</evidence>
<keyword evidence="6" id="KW-0124">Carnitine biosynthesis</keyword>
<evidence type="ECO:0000256" key="4">
    <source>
        <dbReference type="ARBA" id="ARBA00008654"/>
    </source>
</evidence>
<dbReference type="Gene3D" id="3.30.2020.30">
    <property type="match status" value="1"/>
</dbReference>
<dbReference type="Gene3D" id="3.60.130.10">
    <property type="entry name" value="Clavaminate synthase-like"/>
    <property type="match status" value="1"/>
</dbReference>
<keyword evidence="7" id="KW-0223">Dioxygenase</keyword>
<comment type="cofactor">
    <cofactor evidence="2">
        <name>L-ascorbate</name>
        <dbReference type="ChEBI" id="CHEBI:38290"/>
    </cofactor>
</comment>
<dbReference type="VEuPathDB" id="CryptoDB:Cvel_11980"/>
<evidence type="ECO:0000256" key="9">
    <source>
        <dbReference type="ARBA" id="ARBA00023004"/>
    </source>
</evidence>
<proteinExistence type="inferred from homology"/>
<evidence type="ECO:0000256" key="2">
    <source>
        <dbReference type="ARBA" id="ARBA00001961"/>
    </source>
</evidence>
<accession>A0A0G4I8J6</accession>
<dbReference type="SUPFAM" id="SSF51197">
    <property type="entry name" value="Clavaminate synthase-like"/>
    <property type="match status" value="1"/>
</dbReference>
<dbReference type="GO" id="GO:0005739">
    <property type="term" value="C:mitochondrion"/>
    <property type="evidence" value="ECO:0007669"/>
    <property type="project" value="TreeGrafter"/>
</dbReference>
<dbReference type="PhylomeDB" id="A0A0G4I8J6"/>
<keyword evidence="9" id="KW-0408">Iron</keyword>
<comment type="similarity">
    <text evidence="4">Belongs to the gamma-BBH/TMLD family.</text>
</comment>
<dbReference type="EMBL" id="CDMZ01005697">
    <property type="protein sequence ID" value="CEM53455.1"/>
    <property type="molecule type" value="Genomic_DNA"/>
</dbReference>
<reference evidence="11" key="1">
    <citation type="submission" date="2014-11" db="EMBL/GenBank/DDBJ databases">
        <authorList>
            <person name="Otto D Thomas"/>
            <person name="Naeem Raeece"/>
        </authorList>
    </citation>
    <scope>NUCLEOTIDE SEQUENCE</scope>
</reference>
<evidence type="ECO:0000256" key="1">
    <source>
        <dbReference type="ARBA" id="ARBA00001954"/>
    </source>
</evidence>
<evidence type="ECO:0000256" key="8">
    <source>
        <dbReference type="ARBA" id="ARBA00023002"/>
    </source>
</evidence>
<comment type="pathway">
    <text evidence="3">Amine and polyamine biosynthesis; carnitine biosynthesis.</text>
</comment>
<sequence length="472" mass="52327">MEDIALTLPTKGSRGGAGAAGRANVRKVLCAEGVGGSRLFCGTMTSLYQIKIENQGSVLRLVLLPHPRGPNLSTTSTCEEVSASLGSSVRFHAFWLRDNALDALTRDPRNGQRLITLADLPEEVKILNAHFSISNSSFPPNAESEIHSAYLELPRDRSLCPDLPKVAVTLSPENRTFEFPLAWLLENAYGRVRPESCPSVRTPKGVTLWDSNQIETLMATTRDLETLKQGGEDLRVWLESVWRFGFVKVSGVPAESGGLFSIVDAFGGFVRETNYGRLFEVRTELNPTNLAYTGLGLQAHTDNPYRDPAPTLQILSCIENSCDGGESLVVDGFAAALRLREEDPHGFHLLSTYPMRFEFKGAKGVHLYARRPMIEVSADGELVAIRFNSRSAASVRDVPFEEIEKWYAAYKRLSAIFDDPRMTIRFKLAPGEAFIVDNTRVLHAWTRFSGVSGKRWLIRTGFSQCTRPLKAM</sequence>
<feature type="domain" description="TauD/TfdA-like" evidence="10">
    <location>
        <begin position="221"/>
        <end position="460"/>
    </location>
</feature>
<dbReference type="InterPro" id="IPR038492">
    <property type="entry name" value="GBBH-like_N_sf"/>
</dbReference>
<dbReference type="InterPro" id="IPR042098">
    <property type="entry name" value="TauD-like_sf"/>
</dbReference>
<dbReference type="GO" id="GO:0045329">
    <property type="term" value="P:carnitine biosynthetic process"/>
    <property type="evidence" value="ECO:0007669"/>
    <property type="project" value="UniProtKB-KW"/>
</dbReference>
<dbReference type="PANTHER" id="PTHR10696">
    <property type="entry name" value="GAMMA-BUTYROBETAINE HYDROXYLASE-RELATED"/>
    <property type="match status" value="1"/>
</dbReference>
<protein>
    <recommendedName>
        <fullName evidence="10">TauD/TfdA-like domain-containing protein</fullName>
    </recommendedName>
</protein>
<dbReference type="PANTHER" id="PTHR10696:SF51">
    <property type="entry name" value="TRIMETHYLLYSINE DIOXYGENASE, MITOCHONDRIAL"/>
    <property type="match status" value="1"/>
</dbReference>
<dbReference type="CDD" id="cd00250">
    <property type="entry name" value="CAS_like"/>
    <property type="match status" value="1"/>
</dbReference>
<gene>
    <name evidence="11" type="ORF">Cvel_11980</name>
</gene>
<dbReference type="GO" id="GO:0046872">
    <property type="term" value="F:metal ion binding"/>
    <property type="evidence" value="ECO:0007669"/>
    <property type="project" value="UniProtKB-KW"/>
</dbReference>
<evidence type="ECO:0000256" key="7">
    <source>
        <dbReference type="ARBA" id="ARBA00022964"/>
    </source>
</evidence>
<evidence type="ECO:0000256" key="3">
    <source>
        <dbReference type="ARBA" id="ARBA00005022"/>
    </source>
</evidence>
<dbReference type="InterPro" id="IPR003819">
    <property type="entry name" value="TauD/TfdA-like"/>
</dbReference>
<keyword evidence="8" id="KW-0560">Oxidoreductase</keyword>
<dbReference type="AlphaFoldDB" id="A0A0G4I8J6"/>